<dbReference type="Gramene" id="TKW11866">
    <property type="protein sequence ID" value="TKW11866"/>
    <property type="gene ID" value="SEVIR_5G000300v2"/>
</dbReference>
<evidence type="ECO:0000256" key="1">
    <source>
        <dbReference type="SAM" id="MobiDB-lite"/>
    </source>
</evidence>
<feature type="region of interest" description="Disordered" evidence="1">
    <location>
        <begin position="62"/>
        <end position="107"/>
    </location>
</feature>
<name>A0A4V6D5U7_SETVI</name>
<evidence type="ECO:0000313" key="2">
    <source>
        <dbReference type="EMBL" id="TKW11866.1"/>
    </source>
</evidence>
<dbReference type="Proteomes" id="UP000298652">
    <property type="component" value="Chromosome 5"/>
</dbReference>
<evidence type="ECO:0000313" key="3">
    <source>
        <dbReference type="Proteomes" id="UP000298652"/>
    </source>
</evidence>
<accession>A0A4V6D5U7</accession>
<reference evidence="2" key="1">
    <citation type="submission" date="2019-03" db="EMBL/GenBank/DDBJ databases">
        <title>WGS assembly of Setaria viridis.</title>
        <authorList>
            <person name="Huang P."/>
            <person name="Jenkins J."/>
            <person name="Grimwood J."/>
            <person name="Barry K."/>
            <person name="Healey A."/>
            <person name="Mamidi S."/>
            <person name="Sreedasyam A."/>
            <person name="Shu S."/>
            <person name="Feldman M."/>
            <person name="Wu J."/>
            <person name="Yu Y."/>
            <person name="Chen C."/>
            <person name="Johnson J."/>
            <person name="Rokhsar D."/>
            <person name="Baxter I."/>
            <person name="Schmutz J."/>
            <person name="Brutnell T."/>
            <person name="Kellogg E."/>
        </authorList>
    </citation>
    <scope>NUCLEOTIDE SEQUENCE [LARGE SCALE GENOMIC DNA]</scope>
</reference>
<protein>
    <submittedName>
        <fullName evidence="2">Uncharacterized protein</fullName>
    </submittedName>
</protein>
<gene>
    <name evidence="2" type="ORF">SEVIR_5G000300v2</name>
</gene>
<dbReference type="AlphaFoldDB" id="A0A4V6D5U7"/>
<sequence length="107" mass="11475">MDGEELIPHGNAPILAQLLGPNKQKEKQALRLGLGEAIRFTAAAALRARDRAAAVRLFRAAEAGGRGRTPPVPVAAPHRNSHRPLRAKASIRSTATGRHRRELGNPV</sequence>
<organism evidence="2 3">
    <name type="scientific">Setaria viridis</name>
    <name type="common">Green bristlegrass</name>
    <name type="synonym">Setaria italica subsp. viridis</name>
    <dbReference type="NCBI Taxonomy" id="4556"/>
    <lineage>
        <taxon>Eukaryota</taxon>
        <taxon>Viridiplantae</taxon>
        <taxon>Streptophyta</taxon>
        <taxon>Embryophyta</taxon>
        <taxon>Tracheophyta</taxon>
        <taxon>Spermatophyta</taxon>
        <taxon>Magnoliopsida</taxon>
        <taxon>Liliopsida</taxon>
        <taxon>Poales</taxon>
        <taxon>Poaceae</taxon>
        <taxon>PACMAD clade</taxon>
        <taxon>Panicoideae</taxon>
        <taxon>Panicodae</taxon>
        <taxon>Paniceae</taxon>
        <taxon>Cenchrinae</taxon>
        <taxon>Setaria</taxon>
    </lineage>
</organism>
<keyword evidence="3" id="KW-1185">Reference proteome</keyword>
<proteinExistence type="predicted"/>
<dbReference type="EMBL" id="CM016556">
    <property type="protein sequence ID" value="TKW11866.1"/>
    <property type="molecule type" value="Genomic_DNA"/>
</dbReference>